<keyword evidence="7" id="KW-0732">Signal</keyword>
<gene>
    <name evidence="14" type="ORF">GOB81_01640</name>
</gene>
<dbReference type="PANTHER" id="PTHR11575">
    <property type="entry name" value="5'-NUCLEOTIDASE-RELATED"/>
    <property type="match status" value="1"/>
</dbReference>
<comment type="caution">
    <text evidence="14">The sequence shown here is derived from an EMBL/GenBank/DDBJ whole genome shotgun (WGS) entry which is preliminary data.</text>
</comment>
<dbReference type="Pfam" id="PF00149">
    <property type="entry name" value="Metallophos"/>
    <property type="match status" value="1"/>
</dbReference>
<protein>
    <submittedName>
        <fullName evidence="14">Bifunctional 2',3'-cyclic-nucleotide 2'-phosphodiesterase/3'-nucleotidase</fullName>
    </submittedName>
</protein>
<sequence length="643" mass="69731">MERPETDSEQKTREAGACVSLRLLETSDLHMFLRGWDYYRAQEDPSLGLSRVASLIRRARAEVPNCLLFDNGDACQGSPMGDFMAARQEAVTSDGAAHPMIRAMNLLRYDATTLGNHEFNYGLSFLGDILKDADFPVLCSNLKLKDGSSLLPESVVMEREMLDDRGHPHTLRIGVVGFLPPQVMVWDAVHVADRLVVTDMVDAAREILPTLRKRCDVLIALCHCGISAVPRQGGDENAALYLAELPEIDALLLGHTHHVFPGPGHADLPGVDCKAGTLHGKPAVMPGFWGSHLGVIDLTLRQGAEGWSCERFHTEVRPVCRREGGKVEPLVSDDEAVAAAVQPEHEATIAWMNEPVGETTASLSNWFTFLGPDPCLSLVNAAQLAYAHKLLAHTEWAHLPLLSAASPFHVGCAASDMFVNIPAGPLTMRDLASIYPFANILSIVRCSGAELREWLERAVTIFNRIVPECAEPQKLLDPASPVYTFDVVMGDTVSGLLTYDVDITRPRRYADCGTLIDSSAHRISNLHLDGQPVDDEQVFAVVTNNYRASGGGHFPGTGAGHVLLTAPKRNRDILVDYVRGQGGITPDAAPGWRFAPCMGTATVCIDLPETAVEMAAHRPELTRLGPADGGGFRYAVGLGQTSH</sequence>
<keyword evidence="10" id="KW-0511">Multifunctional enzyme</keyword>
<dbReference type="Gene3D" id="3.90.780.10">
    <property type="entry name" value="5'-Nucleotidase, C-terminal domain"/>
    <property type="match status" value="1"/>
</dbReference>
<name>A0ABX0JVT9_9PROT</name>
<dbReference type="InterPro" id="IPR006146">
    <property type="entry name" value="5'-Nucleotdase_CS"/>
</dbReference>
<evidence type="ECO:0000256" key="5">
    <source>
        <dbReference type="ARBA" id="ARBA00006654"/>
    </source>
</evidence>
<feature type="domain" description="Calcineurin-like phosphoesterase" evidence="12">
    <location>
        <begin position="22"/>
        <end position="258"/>
    </location>
</feature>
<dbReference type="SUPFAM" id="SSF55816">
    <property type="entry name" value="5'-nucleotidase (syn. UDP-sugar hydrolase), C-terminal domain"/>
    <property type="match status" value="1"/>
</dbReference>
<evidence type="ECO:0000313" key="15">
    <source>
        <dbReference type="Proteomes" id="UP000631653"/>
    </source>
</evidence>
<dbReference type="RefSeq" id="WP_173568617.1">
    <property type="nucleotide sequence ID" value="NZ_WOSY01000001.1"/>
</dbReference>
<evidence type="ECO:0000256" key="9">
    <source>
        <dbReference type="ARBA" id="ARBA00022801"/>
    </source>
</evidence>
<accession>A0ABX0JVT9</accession>
<dbReference type="Gene3D" id="3.60.21.10">
    <property type="match status" value="1"/>
</dbReference>
<evidence type="ECO:0000256" key="1">
    <source>
        <dbReference type="ARBA" id="ARBA00000527"/>
    </source>
</evidence>
<keyword evidence="9 11" id="KW-0378">Hydrolase</keyword>
<reference evidence="14 15" key="1">
    <citation type="journal article" date="2020" name="Int. J. Syst. Evol. Microbiol.">
        <title>Novel acetic acid bacteria from cider fermentations: Acetobacter conturbans sp. nov. and Acetobacter fallax sp. nov.</title>
        <authorList>
            <person name="Sombolestani A.S."/>
            <person name="Cleenwerck I."/>
            <person name="Cnockaert M."/>
            <person name="Borremans W."/>
            <person name="Wieme A.D."/>
            <person name="De Vuyst L."/>
            <person name="Vandamme P."/>
        </authorList>
    </citation>
    <scope>NUCLEOTIDE SEQUENCE [LARGE SCALE GENOMIC DNA]</scope>
    <source>
        <strain evidence="14 15">LMG 1627</strain>
    </source>
</reference>
<dbReference type="Proteomes" id="UP000631653">
    <property type="component" value="Unassembled WGS sequence"/>
</dbReference>
<comment type="cofactor">
    <cofactor evidence="3">
        <name>a divalent metal cation</name>
        <dbReference type="ChEBI" id="CHEBI:60240"/>
    </cofactor>
</comment>
<proteinExistence type="inferred from homology"/>
<comment type="catalytic activity">
    <reaction evidence="1">
        <text>a ribonucleoside 3'-phosphate + H2O = a ribonucleoside + phosphate</text>
        <dbReference type="Rhea" id="RHEA:10144"/>
        <dbReference type="ChEBI" id="CHEBI:13197"/>
        <dbReference type="ChEBI" id="CHEBI:15377"/>
        <dbReference type="ChEBI" id="CHEBI:18254"/>
        <dbReference type="ChEBI" id="CHEBI:43474"/>
        <dbReference type="EC" id="3.1.3.6"/>
    </reaction>
</comment>
<organism evidence="14 15">
    <name type="scientific">Acetobacter conturbans</name>
    <dbReference type="NCBI Taxonomy" id="1737472"/>
    <lineage>
        <taxon>Bacteria</taxon>
        <taxon>Pseudomonadati</taxon>
        <taxon>Pseudomonadota</taxon>
        <taxon>Alphaproteobacteria</taxon>
        <taxon>Acetobacterales</taxon>
        <taxon>Acetobacteraceae</taxon>
        <taxon>Acetobacter</taxon>
    </lineage>
</organism>
<evidence type="ECO:0000256" key="8">
    <source>
        <dbReference type="ARBA" id="ARBA00022741"/>
    </source>
</evidence>
<feature type="domain" description="5'-Nucleotidase C-terminal" evidence="13">
    <location>
        <begin position="374"/>
        <end position="555"/>
    </location>
</feature>
<keyword evidence="6" id="KW-0479">Metal-binding</keyword>
<dbReference type="InterPro" id="IPR006179">
    <property type="entry name" value="5_nucleotidase/apyrase"/>
</dbReference>
<dbReference type="InterPro" id="IPR008334">
    <property type="entry name" value="5'-Nucleotdase_C"/>
</dbReference>
<keyword evidence="15" id="KW-1185">Reference proteome</keyword>
<dbReference type="InterPro" id="IPR004843">
    <property type="entry name" value="Calcineurin-like_PHP"/>
</dbReference>
<dbReference type="PROSITE" id="PS00786">
    <property type="entry name" value="5_NUCLEOTIDASE_2"/>
    <property type="match status" value="1"/>
</dbReference>
<evidence type="ECO:0000313" key="14">
    <source>
        <dbReference type="EMBL" id="NHN87341.1"/>
    </source>
</evidence>
<dbReference type="InterPro" id="IPR029052">
    <property type="entry name" value="Metallo-depent_PP-like"/>
</dbReference>
<dbReference type="CDD" id="cd07410">
    <property type="entry name" value="MPP_CpdB_N"/>
    <property type="match status" value="1"/>
</dbReference>
<dbReference type="EMBL" id="WOSY01000001">
    <property type="protein sequence ID" value="NHN87341.1"/>
    <property type="molecule type" value="Genomic_DNA"/>
</dbReference>
<comment type="similarity">
    <text evidence="5 11">Belongs to the 5'-nucleotidase family.</text>
</comment>
<dbReference type="SUPFAM" id="SSF56300">
    <property type="entry name" value="Metallo-dependent phosphatases"/>
    <property type="match status" value="1"/>
</dbReference>
<dbReference type="PANTHER" id="PTHR11575:SF6">
    <property type="entry name" value="2',3'-CYCLIC-NUCLEOTIDE 2'-PHOSPHODIESTERASE_3'-NUCLEOTIDASE"/>
    <property type="match status" value="1"/>
</dbReference>
<evidence type="ECO:0000256" key="4">
    <source>
        <dbReference type="ARBA" id="ARBA00004196"/>
    </source>
</evidence>
<comment type="subcellular location">
    <subcellularLocation>
        <location evidence="4">Cell envelope</location>
    </subcellularLocation>
</comment>
<dbReference type="PRINTS" id="PR01607">
    <property type="entry name" value="APYRASEFAMLY"/>
</dbReference>
<evidence type="ECO:0000256" key="10">
    <source>
        <dbReference type="ARBA" id="ARBA00023268"/>
    </source>
</evidence>
<dbReference type="NCBIfam" id="NF006938">
    <property type="entry name" value="PRK09420.1"/>
    <property type="match status" value="1"/>
</dbReference>
<evidence type="ECO:0000256" key="11">
    <source>
        <dbReference type="RuleBase" id="RU362119"/>
    </source>
</evidence>
<dbReference type="Pfam" id="PF02872">
    <property type="entry name" value="5_nucleotid_C"/>
    <property type="match status" value="1"/>
</dbReference>
<dbReference type="InterPro" id="IPR036907">
    <property type="entry name" value="5'-Nucleotdase_C_sf"/>
</dbReference>
<evidence type="ECO:0000256" key="7">
    <source>
        <dbReference type="ARBA" id="ARBA00022729"/>
    </source>
</evidence>
<comment type="catalytic activity">
    <reaction evidence="2">
        <text>a nucleoside 2',3'-cyclic phosphate + H2O = a nucleoside 3'-phosphate + H(+)</text>
        <dbReference type="Rhea" id="RHEA:19621"/>
        <dbReference type="ChEBI" id="CHEBI:15377"/>
        <dbReference type="ChEBI" id="CHEBI:15378"/>
        <dbReference type="ChEBI" id="CHEBI:66949"/>
        <dbReference type="ChEBI" id="CHEBI:66954"/>
        <dbReference type="EC" id="3.1.4.16"/>
    </reaction>
</comment>
<evidence type="ECO:0000256" key="6">
    <source>
        <dbReference type="ARBA" id="ARBA00022723"/>
    </source>
</evidence>
<evidence type="ECO:0000256" key="3">
    <source>
        <dbReference type="ARBA" id="ARBA00001968"/>
    </source>
</evidence>
<evidence type="ECO:0000256" key="2">
    <source>
        <dbReference type="ARBA" id="ARBA00001730"/>
    </source>
</evidence>
<evidence type="ECO:0000259" key="13">
    <source>
        <dbReference type="Pfam" id="PF02872"/>
    </source>
</evidence>
<keyword evidence="8 11" id="KW-0547">Nucleotide-binding</keyword>
<dbReference type="InterPro" id="IPR041827">
    <property type="entry name" value="CpdB_N"/>
</dbReference>
<evidence type="ECO:0000259" key="12">
    <source>
        <dbReference type="Pfam" id="PF00149"/>
    </source>
</evidence>